<keyword evidence="4" id="KW-0004">4Fe-4S</keyword>
<dbReference type="InterPro" id="IPR029119">
    <property type="entry name" value="MutY_C"/>
</dbReference>
<comment type="catalytic activity">
    <reaction evidence="1 12">
        <text>Hydrolyzes free adenine bases from 7,8-dihydro-8-oxoguanine:adenine mismatched double-stranded DNA, leaving an apurinic site.</text>
        <dbReference type="EC" id="3.2.2.31"/>
    </reaction>
</comment>
<keyword evidence="11 12" id="KW-0326">Glycosidase</keyword>
<dbReference type="Pfam" id="PF14815">
    <property type="entry name" value="NUDIX_4"/>
    <property type="match status" value="1"/>
</dbReference>
<dbReference type="InterPro" id="IPR011257">
    <property type="entry name" value="DNA_glycosylase"/>
</dbReference>
<evidence type="ECO:0000256" key="10">
    <source>
        <dbReference type="ARBA" id="ARBA00023204"/>
    </source>
</evidence>
<dbReference type="Gene3D" id="1.10.1670.10">
    <property type="entry name" value="Helix-hairpin-Helix base-excision DNA repair enzymes (C-terminal)"/>
    <property type="match status" value="1"/>
</dbReference>
<keyword evidence="9" id="KW-0411">Iron-sulfur</keyword>
<evidence type="ECO:0000256" key="8">
    <source>
        <dbReference type="ARBA" id="ARBA00023004"/>
    </source>
</evidence>
<evidence type="ECO:0000313" key="14">
    <source>
        <dbReference type="EMBL" id="CAA9298454.1"/>
    </source>
</evidence>
<proteinExistence type="inferred from homology"/>
<evidence type="ECO:0000256" key="6">
    <source>
        <dbReference type="ARBA" id="ARBA00022763"/>
    </source>
</evidence>
<comment type="similarity">
    <text evidence="12">Belongs to the Nth/MutY family.</text>
</comment>
<evidence type="ECO:0000256" key="12">
    <source>
        <dbReference type="RuleBase" id="RU365096"/>
    </source>
</evidence>
<evidence type="ECO:0000256" key="2">
    <source>
        <dbReference type="ARBA" id="ARBA00012045"/>
    </source>
</evidence>
<dbReference type="InterPro" id="IPR015797">
    <property type="entry name" value="NUDIX_hydrolase-like_dom_sf"/>
</dbReference>
<dbReference type="SUPFAM" id="SSF48150">
    <property type="entry name" value="DNA-glycosylase"/>
    <property type="match status" value="1"/>
</dbReference>
<comment type="cofactor">
    <cofactor evidence="12">
        <name>[4Fe-4S] cluster</name>
        <dbReference type="ChEBI" id="CHEBI:49883"/>
    </cofactor>
    <text evidence="12">Binds 1 [4Fe-4S] cluster.</text>
</comment>
<dbReference type="Gene3D" id="3.90.79.10">
    <property type="entry name" value="Nucleoside Triphosphate Pyrophosphohydrolase"/>
    <property type="match status" value="1"/>
</dbReference>
<dbReference type="GO" id="GO:0006298">
    <property type="term" value="P:mismatch repair"/>
    <property type="evidence" value="ECO:0007669"/>
    <property type="project" value="TreeGrafter"/>
</dbReference>
<organism evidence="14">
    <name type="scientific">uncultured Cytophagales bacterium</name>
    <dbReference type="NCBI Taxonomy" id="158755"/>
    <lineage>
        <taxon>Bacteria</taxon>
        <taxon>Pseudomonadati</taxon>
        <taxon>Bacteroidota</taxon>
        <taxon>Sphingobacteriia</taxon>
        <taxon>Sphingobacteriales</taxon>
        <taxon>environmental samples</taxon>
    </lineage>
</organism>
<evidence type="ECO:0000259" key="13">
    <source>
        <dbReference type="Pfam" id="PF14815"/>
    </source>
</evidence>
<dbReference type="CDD" id="cd03431">
    <property type="entry name" value="NUDIX_DNA_Glycosylase_C-MutY"/>
    <property type="match status" value="1"/>
</dbReference>
<keyword evidence="5" id="KW-0479">Metal-binding</keyword>
<dbReference type="InterPro" id="IPR044298">
    <property type="entry name" value="MIG/MutY"/>
</dbReference>
<feature type="domain" description="Adenine DNA glycosylase C-terminal" evidence="13">
    <location>
        <begin position="101"/>
        <end position="217"/>
    </location>
</feature>
<dbReference type="GO" id="GO:0046872">
    <property type="term" value="F:metal ion binding"/>
    <property type="evidence" value="ECO:0007669"/>
    <property type="project" value="UniProtKB-UniRule"/>
</dbReference>
<dbReference type="GO" id="GO:0006284">
    <property type="term" value="P:base-excision repair"/>
    <property type="evidence" value="ECO:0007669"/>
    <property type="project" value="UniProtKB-UniRule"/>
</dbReference>
<dbReference type="AlphaFoldDB" id="A0A6J4K8T0"/>
<dbReference type="PANTHER" id="PTHR42944:SF1">
    <property type="entry name" value="ADENINE DNA GLYCOSYLASE"/>
    <property type="match status" value="1"/>
</dbReference>
<evidence type="ECO:0000256" key="3">
    <source>
        <dbReference type="ARBA" id="ARBA00022023"/>
    </source>
</evidence>
<evidence type="ECO:0000256" key="5">
    <source>
        <dbReference type="ARBA" id="ARBA00022723"/>
    </source>
</evidence>
<evidence type="ECO:0000256" key="9">
    <source>
        <dbReference type="ARBA" id="ARBA00023014"/>
    </source>
</evidence>
<evidence type="ECO:0000256" key="1">
    <source>
        <dbReference type="ARBA" id="ARBA00000843"/>
    </source>
</evidence>
<comment type="function">
    <text evidence="12">Adenine glycosylase active on G-A mispairs.</text>
</comment>
<keyword evidence="10" id="KW-0234">DNA repair</keyword>
<dbReference type="GO" id="GO:0051539">
    <property type="term" value="F:4 iron, 4 sulfur cluster binding"/>
    <property type="evidence" value="ECO:0007669"/>
    <property type="project" value="UniProtKB-UniRule"/>
</dbReference>
<sequence length="221" mass="25313">MLDGNVYRVLSRLHGIETDIAGPNARKVFAPLANRLVSREAPDLYNQAIMEFGALLCTPVSPQCMFCPFNEQCEALLTGRQHQLPVKSKKAPVRNRYFHYIIFRQDGRVGMRKREAKDIWQGLYDFYLVEAPQALDTEQLLEGTDLRPWLPALILGKISPVLTHQLTHQKVFARFWQVDVSDRVDPLELALKCGIAFCEPTQIHALPKPVMIDNYLKTHLF</sequence>
<reference evidence="14" key="1">
    <citation type="submission" date="2020-02" db="EMBL/GenBank/DDBJ databases">
        <authorList>
            <person name="Meier V. D."/>
        </authorList>
    </citation>
    <scope>NUCLEOTIDE SEQUENCE</scope>
    <source>
        <strain evidence="14">AVDCRST_MAG56</strain>
    </source>
</reference>
<dbReference type="EC" id="3.2.2.31" evidence="2 12"/>
<protein>
    <recommendedName>
        <fullName evidence="3 12">Adenine DNA glycosylase</fullName>
        <ecNumber evidence="2 12">3.2.2.31</ecNumber>
    </recommendedName>
</protein>
<keyword evidence="6 12" id="KW-0227">DNA damage</keyword>
<gene>
    <name evidence="14" type="ORF">AVDCRST_MAG56-5209</name>
</gene>
<accession>A0A6J4K8T0</accession>
<dbReference type="GO" id="GO:0000701">
    <property type="term" value="F:purine-specific mismatch base pair DNA N-glycosylase activity"/>
    <property type="evidence" value="ECO:0007669"/>
    <property type="project" value="UniProtKB-EC"/>
</dbReference>
<dbReference type="GO" id="GO:0034039">
    <property type="term" value="F:8-oxo-7,8-dihydroguanine DNA N-glycosylase activity"/>
    <property type="evidence" value="ECO:0007669"/>
    <property type="project" value="TreeGrafter"/>
</dbReference>
<dbReference type="InterPro" id="IPR023170">
    <property type="entry name" value="HhH_base_excis_C"/>
</dbReference>
<keyword evidence="7 14" id="KW-0378">Hydrolase</keyword>
<dbReference type="SUPFAM" id="SSF55811">
    <property type="entry name" value="Nudix"/>
    <property type="match status" value="1"/>
</dbReference>
<keyword evidence="8 12" id="KW-0408">Iron</keyword>
<evidence type="ECO:0000256" key="11">
    <source>
        <dbReference type="ARBA" id="ARBA00023295"/>
    </source>
</evidence>
<name>A0A6J4K8T0_9SPHI</name>
<dbReference type="EMBL" id="CADCTQ010000431">
    <property type="protein sequence ID" value="CAA9298454.1"/>
    <property type="molecule type" value="Genomic_DNA"/>
</dbReference>
<dbReference type="GO" id="GO:0032357">
    <property type="term" value="F:oxidized purine DNA binding"/>
    <property type="evidence" value="ECO:0007669"/>
    <property type="project" value="TreeGrafter"/>
</dbReference>
<evidence type="ECO:0000256" key="7">
    <source>
        <dbReference type="ARBA" id="ARBA00022801"/>
    </source>
</evidence>
<dbReference type="GO" id="GO:0035485">
    <property type="term" value="F:adenine/guanine mispair binding"/>
    <property type="evidence" value="ECO:0007669"/>
    <property type="project" value="TreeGrafter"/>
</dbReference>
<dbReference type="PANTHER" id="PTHR42944">
    <property type="entry name" value="ADENINE DNA GLYCOSYLASE"/>
    <property type="match status" value="1"/>
</dbReference>
<evidence type="ECO:0000256" key="4">
    <source>
        <dbReference type="ARBA" id="ARBA00022485"/>
    </source>
</evidence>